<evidence type="ECO:0000313" key="2">
    <source>
        <dbReference type="EMBL" id="GFS82672.1"/>
    </source>
</evidence>
<accession>A0A8X6T7V5</accession>
<keyword evidence="3" id="KW-1185">Reference proteome</keyword>
<organism evidence="2 3">
    <name type="scientific">Nephila pilipes</name>
    <name type="common">Giant wood spider</name>
    <name type="synonym">Nephila maculata</name>
    <dbReference type="NCBI Taxonomy" id="299642"/>
    <lineage>
        <taxon>Eukaryota</taxon>
        <taxon>Metazoa</taxon>
        <taxon>Ecdysozoa</taxon>
        <taxon>Arthropoda</taxon>
        <taxon>Chelicerata</taxon>
        <taxon>Arachnida</taxon>
        <taxon>Araneae</taxon>
        <taxon>Araneomorphae</taxon>
        <taxon>Entelegynae</taxon>
        <taxon>Araneoidea</taxon>
        <taxon>Nephilidae</taxon>
        <taxon>Nephila</taxon>
    </lineage>
</organism>
<sequence>MESCYFPKAWKIAVVVPILKSDSDDTKPQNYRPISLLSSLSKPYECVILNRLDQFCNSRNIVIPEQHGFVPKCSTVTQLLRVTETVQHGFSNNKATGMLFIDIAKAFDKIWHDGLISKMMRLGISDQLIKIIHLFLDSRSFRVRVENAVSSPRPILSGVPQGSILSPRIFSLYVNDIPKASSIHLAMYADDTAIMSQDICNQKIIERLQRYISCLQLWLINWKIKVNASKSACLLFMKQRCIGNLPAVTIFDQPIPWVTEYKYLGLILDAKLNFAHHIRNAHQKAIGMSSLLTRLISRKSKLAIRHKILLYKSILRPIMLYASPIWASAATTHLKRLHVFQNIHLRKMINAPWFVRNEVLHKVLKIEPILEFIKKQSLNFFNRIPQIPNALLQQLPAYDASIA</sequence>
<reference evidence="2" key="1">
    <citation type="submission" date="2020-08" db="EMBL/GenBank/DDBJ databases">
        <title>Multicomponent nature underlies the extraordinary mechanical properties of spider dragline silk.</title>
        <authorList>
            <person name="Kono N."/>
            <person name="Nakamura H."/>
            <person name="Mori M."/>
            <person name="Yoshida Y."/>
            <person name="Ohtoshi R."/>
            <person name="Malay A.D."/>
            <person name="Moran D.A.P."/>
            <person name="Tomita M."/>
            <person name="Numata K."/>
            <person name="Arakawa K."/>
        </authorList>
    </citation>
    <scope>NUCLEOTIDE SEQUENCE</scope>
</reference>
<comment type="caution">
    <text evidence="2">The sequence shown here is derived from an EMBL/GenBank/DDBJ whole genome shotgun (WGS) entry which is preliminary data.</text>
</comment>
<dbReference type="PROSITE" id="PS50878">
    <property type="entry name" value="RT_POL"/>
    <property type="match status" value="1"/>
</dbReference>
<gene>
    <name evidence="2" type="primary">RTase</name>
    <name evidence="2" type="ORF">NPIL_700811</name>
</gene>
<dbReference type="AlphaFoldDB" id="A0A8X6T7V5"/>
<dbReference type="PANTHER" id="PTHR36688">
    <property type="entry name" value="ENDO/EXONUCLEASE/PHOSPHATASE DOMAIN-CONTAINING PROTEIN"/>
    <property type="match status" value="1"/>
</dbReference>
<dbReference type="SUPFAM" id="SSF56672">
    <property type="entry name" value="DNA/RNA polymerases"/>
    <property type="match status" value="1"/>
</dbReference>
<dbReference type="InterPro" id="IPR043502">
    <property type="entry name" value="DNA/RNA_pol_sf"/>
</dbReference>
<dbReference type="InterPro" id="IPR052560">
    <property type="entry name" value="RdDP_mobile_element"/>
</dbReference>
<dbReference type="PANTHER" id="PTHR36688:SF1">
    <property type="entry name" value="ENDONUCLEASE_EXONUCLEASE_PHOSPHATASE DOMAIN-CONTAINING PROTEIN"/>
    <property type="match status" value="1"/>
</dbReference>
<dbReference type="CDD" id="cd01650">
    <property type="entry name" value="RT_nLTR_like"/>
    <property type="match status" value="1"/>
</dbReference>
<feature type="domain" description="Reverse transcriptase" evidence="1">
    <location>
        <begin position="1"/>
        <end position="268"/>
    </location>
</feature>
<dbReference type="GO" id="GO:0003964">
    <property type="term" value="F:RNA-directed DNA polymerase activity"/>
    <property type="evidence" value="ECO:0007669"/>
    <property type="project" value="UniProtKB-KW"/>
</dbReference>
<proteinExistence type="predicted"/>
<keyword evidence="2" id="KW-0808">Transferase</keyword>
<keyword evidence="2" id="KW-0548">Nucleotidyltransferase</keyword>
<dbReference type="Pfam" id="PF00078">
    <property type="entry name" value="RVT_1"/>
    <property type="match status" value="1"/>
</dbReference>
<dbReference type="Proteomes" id="UP000887013">
    <property type="component" value="Unassembled WGS sequence"/>
</dbReference>
<evidence type="ECO:0000313" key="3">
    <source>
        <dbReference type="Proteomes" id="UP000887013"/>
    </source>
</evidence>
<dbReference type="InterPro" id="IPR000477">
    <property type="entry name" value="RT_dom"/>
</dbReference>
<protein>
    <submittedName>
        <fullName evidence="2">Probable RNA-directed DNA polymerase from transposon BS</fullName>
    </submittedName>
</protein>
<evidence type="ECO:0000259" key="1">
    <source>
        <dbReference type="PROSITE" id="PS50878"/>
    </source>
</evidence>
<dbReference type="EMBL" id="BMAW01051852">
    <property type="protein sequence ID" value="GFS82672.1"/>
    <property type="molecule type" value="Genomic_DNA"/>
</dbReference>
<dbReference type="OrthoDB" id="6433969at2759"/>
<name>A0A8X6T7V5_NEPPI</name>
<keyword evidence="2" id="KW-0695">RNA-directed DNA polymerase</keyword>